<evidence type="ECO:0000313" key="2">
    <source>
        <dbReference type="Proteomes" id="UP000515163"/>
    </source>
</evidence>
<keyword evidence="2" id="KW-1185">Reference proteome</keyword>
<dbReference type="KEGG" id="aten:116300488"/>
<keyword evidence="1" id="KW-1133">Transmembrane helix</keyword>
<accession>A0A6P8I9G6</accession>
<reference evidence="3" key="1">
    <citation type="submission" date="2025-08" db="UniProtKB">
        <authorList>
            <consortium name="RefSeq"/>
        </authorList>
    </citation>
    <scope>IDENTIFICATION</scope>
    <source>
        <tissue evidence="3">Tentacle</tissue>
    </source>
</reference>
<name>A0A6P8I9G6_ACTTE</name>
<dbReference type="AlphaFoldDB" id="A0A6P8I9G6"/>
<keyword evidence="1" id="KW-0812">Transmembrane</keyword>
<dbReference type="GeneID" id="116300488"/>
<evidence type="ECO:0000256" key="1">
    <source>
        <dbReference type="SAM" id="Phobius"/>
    </source>
</evidence>
<organism evidence="2 3">
    <name type="scientific">Actinia tenebrosa</name>
    <name type="common">Australian red waratah sea anemone</name>
    <dbReference type="NCBI Taxonomy" id="6105"/>
    <lineage>
        <taxon>Eukaryota</taxon>
        <taxon>Metazoa</taxon>
        <taxon>Cnidaria</taxon>
        <taxon>Anthozoa</taxon>
        <taxon>Hexacorallia</taxon>
        <taxon>Actiniaria</taxon>
        <taxon>Actiniidae</taxon>
        <taxon>Actinia</taxon>
    </lineage>
</organism>
<gene>
    <name evidence="3" type="primary">LOC116300488</name>
</gene>
<proteinExistence type="predicted"/>
<evidence type="ECO:0000313" key="3">
    <source>
        <dbReference type="RefSeq" id="XP_031565224.1"/>
    </source>
</evidence>
<protein>
    <submittedName>
        <fullName evidence="3">Uncharacterized protein LOC116300488</fullName>
    </submittedName>
</protein>
<sequence>MKGKVGRVPSSTAIATIVLLFLRVVVLMHGSNKTGICMRAEKTRTGRACQGRLYTVNSEISRVKLLPINSRLCRYHWDVARRENLRCACPKQDYFKHSRLNANKIPQRFYAVFGRWCNLCKQTADEDFKNHQLYASAARAKECDKENEDQAGKTSEVLSSPLQVVTPKHVLKAFLLFLLLFFS</sequence>
<dbReference type="Proteomes" id="UP000515163">
    <property type="component" value="Unplaced"/>
</dbReference>
<dbReference type="InParanoid" id="A0A6P8I9G6"/>
<feature type="transmembrane region" description="Helical" evidence="1">
    <location>
        <begin position="12"/>
        <end position="30"/>
    </location>
</feature>
<dbReference type="OrthoDB" id="10158169at2759"/>
<keyword evidence="1" id="KW-0472">Membrane</keyword>
<dbReference type="RefSeq" id="XP_031565224.1">
    <property type="nucleotide sequence ID" value="XM_031709364.1"/>
</dbReference>